<comment type="caution">
    <text evidence="6">The sequence shown here is derived from an EMBL/GenBank/DDBJ whole genome shotgun (WGS) entry which is preliminary data.</text>
</comment>
<dbReference type="PANTHER" id="PTHR42887">
    <property type="entry name" value="OS12G0638800 PROTEIN"/>
    <property type="match status" value="1"/>
</dbReference>
<keyword evidence="7" id="KW-1185">Reference proteome</keyword>
<dbReference type="Gene3D" id="2.40.30.10">
    <property type="entry name" value="Translation factors"/>
    <property type="match status" value="1"/>
</dbReference>
<dbReference type="SUPFAM" id="SSF51905">
    <property type="entry name" value="FAD/NAD(P)-binding domain"/>
    <property type="match status" value="1"/>
</dbReference>
<sequence>MSALPVVVVGAGPAGLMAAYKLAQSGVQVLVYDHNKAPARKFLVAGHGGFNLTHSEPVEEFVHKYTHPHIQQVVKEFDNVSVIKWLESIGIKTFVGSSGKVFPERGIKPIEVLNAWVEALKRLQVCFFSGYKLVDFDEEFAYFSRGDSIESVRYGRMILAVGGGSWSKTGSDGRWTEILSRKNVNILPFQAANSGYNTKKDFSILEGQILKNVQIRFGDIIKKGEVLFTRYGIEGSPVYYMNRYTRKENFPLTLTLDLKPSLTVEDIAHILRHSRKISETLKSKLNLKGAVFTLLKLLDKETFTTADLLAKSIKNYPIEVTGLRPIEEVISTCGGVDMDEVRQDFSLVKYPKVHCIGEMLDWDAPTGGYLLQACFSMGHFCAQQIISQQDNVSVS</sequence>
<keyword evidence="3" id="KW-0274">FAD</keyword>
<dbReference type="NCBIfam" id="TIGR03862">
    <property type="entry name" value="flavo_PP4765"/>
    <property type="match status" value="1"/>
</dbReference>
<feature type="domain" description="RsdA/BaiN/AoA(So)-like Rossmann fold-like" evidence="4">
    <location>
        <begin position="6"/>
        <end position="383"/>
    </location>
</feature>
<dbReference type="PANTHER" id="PTHR42887:SF1">
    <property type="entry name" value="BLR3961 PROTEIN"/>
    <property type="match status" value="1"/>
</dbReference>
<evidence type="ECO:0000256" key="2">
    <source>
        <dbReference type="ARBA" id="ARBA00022630"/>
    </source>
</evidence>
<dbReference type="Gene3D" id="3.50.50.60">
    <property type="entry name" value="FAD/NAD(P)-binding domain"/>
    <property type="match status" value="1"/>
</dbReference>
<dbReference type="PRINTS" id="PR00411">
    <property type="entry name" value="PNDRDTASEI"/>
</dbReference>
<dbReference type="InterPro" id="IPR057661">
    <property type="entry name" value="RsdA/BaiN/AoA(So)_Rossmann"/>
</dbReference>
<evidence type="ECO:0000256" key="3">
    <source>
        <dbReference type="ARBA" id="ARBA00022827"/>
    </source>
</evidence>
<accession>A0ABP8R3C7</accession>
<feature type="domain" description="RsdA/BaiN/AoA(So)-like insert" evidence="5">
    <location>
        <begin position="191"/>
        <end position="329"/>
    </location>
</feature>
<reference evidence="7" key="1">
    <citation type="journal article" date="2019" name="Int. J. Syst. Evol. Microbiol.">
        <title>The Global Catalogue of Microorganisms (GCM) 10K type strain sequencing project: providing services to taxonomists for standard genome sequencing and annotation.</title>
        <authorList>
            <consortium name="The Broad Institute Genomics Platform"/>
            <consortium name="The Broad Institute Genome Sequencing Center for Infectious Disease"/>
            <person name="Wu L."/>
            <person name="Ma J."/>
        </authorList>
    </citation>
    <scope>NUCLEOTIDE SEQUENCE [LARGE SCALE GENOMIC DNA]</scope>
    <source>
        <strain evidence="7">JCM 17858</strain>
    </source>
</reference>
<dbReference type="SUPFAM" id="SSF160996">
    <property type="entry name" value="HI0933 insert domain-like"/>
    <property type="match status" value="1"/>
</dbReference>
<evidence type="ECO:0000313" key="6">
    <source>
        <dbReference type="EMBL" id="GAA4516955.1"/>
    </source>
</evidence>
<proteinExistence type="predicted"/>
<organism evidence="6 7">
    <name type="scientific">Sphingobacterium thermophilum</name>
    <dbReference type="NCBI Taxonomy" id="768534"/>
    <lineage>
        <taxon>Bacteria</taxon>
        <taxon>Pseudomonadati</taxon>
        <taxon>Bacteroidota</taxon>
        <taxon>Sphingobacteriia</taxon>
        <taxon>Sphingobacteriales</taxon>
        <taxon>Sphingobacteriaceae</taxon>
        <taxon>Sphingobacterium</taxon>
    </lineage>
</organism>
<evidence type="ECO:0000256" key="1">
    <source>
        <dbReference type="ARBA" id="ARBA00001974"/>
    </source>
</evidence>
<dbReference type="Pfam" id="PF22780">
    <property type="entry name" value="HI0933_like_1st"/>
    <property type="match status" value="1"/>
</dbReference>
<dbReference type="InterPro" id="IPR004792">
    <property type="entry name" value="BaiN-like"/>
</dbReference>
<dbReference type="Pfam" id="PF03486">
    <property type="entry name" value="HI0933_like"/>
    <property type="match status" value="1"/>
</dbReference>
<evidence type="ECO:0000313" key="7">
    <source>
        <dbReference type="Proteomes" id="UP001500394"/>
    </source>
</evidence>
<evidence type="ECO:0000259" key="4">
    <source>
        <dbReference type="Pfam" id="PF03486"/>
    </source>
</evidence>
<evidence type="ECO:0000259" key="5">
    <source>
        <dbReference type="Pfam" id="PF22780"/>
    </source>
</evidence>
<name>A0ABP8R3C7_9SPHI</name>
<dbReference type="InterPro" id="IPR055178">
    <property type="entry name" value="RsdA/BaiN/AoA(So)-like_dom"/>
</dbReference>
<dbReference type="RefSeq" id="WP_345067410.1">
    <property type="nucleotide sequence ID" value="NZ_BAABGR010000019.1"/>
</dbReference>
<gene>
    <name evidence="6" type="ORF">GCM10023173_16900</name>
</gene>
<protein>
    <submittedName>
        <fullName evidence="6">TIGR03862 family flavoprotein</fullName>
    </submittedName>
</protein>
<dbReference type="NCBIfam" id="TIGR00275">
    <property type="entry name" value="aminoacetone oxidase family FAD-binding enzyme"/>
    <property type="match status" value="1"/>
</dbReference>
<dbReference type="Gene3D" id="1.10.8.260">
    <property type="entry name" value="HI0933 insert domain-like"/>
    <property type="match status" value="1"/>
</dbReference>
<keyword evidence="2" id="KW-0285">Flavoprotein</keyword>
<dbReference type="InterPro" id="IPR022460">
    <property type="entry name" value="Flavoprotein_PP4765"/>
</dbReference>
<dbReference type="Proteomes" id="UP001500394">
    <property type="component" value="Unassembled WGS sequence"/>
</dbReference>
<comment type="cofactor">
    <cofactor evidence="1">
        <name>FAD</name>
        <dbReference type="ChEBI" id="CHEBI:57692"/>
    </cofactor>
</comment>
<dbReference type="InterPro" id="IPR023166">
    <property type="entry name" value="BaiN-like_dom_sf"/>
</dbReference>
<dbReference type="EMBL" id="BAABGR010000019">
    <property type="protein sequence ID" value="GAA4516955.1"/>
    <property type="molecule type" value="Genomic_DNA"/>
</dbReference>
<dbReference type="InterPro" id="IPR036188">
    <property type="entry name" value="FAD/NAD-bd_sf"/>
</dbReference>